<dbReference type="PANTHER" id="PTHR21349">
    <property type="entry name" value="50S RIBOSOMAL PROTEIN L21"/>
    <property type="match status" value="1"/>
</dbReference>
<proteinExistence type="inferred from homology"/>
<comment type="similarity">
    <text evidence="1 6 7">Belongs to the bacterial ribosomal protein bL21 family.</text>
</comment>
<organism evidence="9 10">
    <name type="scientific">Pricia antarctica</name>
    <dbReference type="NCBI Taxonomy" id="641691"/>
    <lineage>
        <taxon>Bacteria</taxon>
        <taxon>Pseudomonadati</taxon>
        <taxon>Bacteroidota</taxon>
        <taxon>Flavobacteriia</taxon>
        <taxon>Flavobacteriales</taxon>
        <taxon>Flavobacteriaceae</taxon>
        <taxon>Pricia</taxon>
    </lineage>
</organism>
<dbReference type="HAMAP" id="MF_01363">
    <property type="entry name" value="Ribosomal_bL21"/>
    <property type="match status" value="1"/>
</dbReference>
<name>A0A1G6W7P8_9FLAO</name>
<feature type="region of interest" description="Disordered" evidence="8">
    <location>
        <begin position="108"/>
        <end position="184"/>
    </location>
</feature>
<evidence type="ECO:0000256" key="2">
    <source>
        <dbReference type="ARBA" id="ARBA00022730"/>
    </source>
</evidence>
<protein>
    <recommendedName>
        <fullName evidence="6">Large ribosomal subunit protein bL21</fullName>
    </recommendedName>
</protein>
<dbReference type="GO" id="GO:0005737">
    <property type="term" value="C:cytoplasm"/>
    <property type="evidence" value="ECO:0007669"/>
    <property type="project" value="UniProtKB-ARBA"/>
</dbReference>
<dbReference type="EMBL" id="FNAO01000001">
    <property type="protein sequence ID" value="SDD61851.1"/>
    <property type="molecule type" value="Genomic_DNA"/>
</dbReference>
<keyword evidence="2 6" id="KW-0699">rRNA-binding</keyword>
<dbReference type="PANTHER" id="PTHR21349:SF0">
    <property type="entry name" value="LARGE RIBOSOMAL SUBUNIT PROTEIN BL21M"/>
    <property type="match status" value="1"/>
</dbReference>
<evidence type="ECO:0000313" key="10">
    <source>
        <dbReference type="Proteomes" id="UP000199109"/>
    </source>
</evidence>
<feature type="compositionally biased region" description="Basic and acidic residues" evidence="8">
    <location>
        <begin position="138"/>
        <end position="164"/>
    </location>
</feature>
<dbReference type="InterPro" id="IPR028909">
    <property type="entry name" value="bL21-like"/>
</dbReference>
<comment type="function">
    <text evidence="6 7">This protein binds to 23S rRNA in the presence of protein L20.</text>
</comment>
<dbReference type="GO" id="GO:0006412">
    <property type="term" value="P:translation"/>
    <property type="evidence" value="ECO:0007669"/>
    <property type="project" value="UniProtKB-UniRule"/>
</dbReference>
<evidence type="ECO:0000313" key="9">
    <source>
        <dbReference type="EMBL" id="SDD61851.1"/>
    </source>
</evidence>
<gene>
    <name evidence="6" type="primary">rplU</name>
    <name evidence="9" type="ORF">SAMN05421636_101219</name>
</gene>
<dbReference type="PROSITE" id="PS01169">
    <property type="entry name" value="RIBOSOMAL_L21"/>
    <property type="match status" value="1"/>
</dbReference>
<evidence type="ECO:0000256" key="5">
    <source>
        <dbReference type="ARBA" id="ARBA00023274"/>
    </source>
</evidence>
<keyword evidence="5 6" id="KW-0687">Ribonucleoprotein</keyword>
<feature type="compositionally biased region" description="Basic and acidic residues" evidence="8">
    <location>
        <begin position="108"/>
        <end position="128"/>
    </location>
</feature>
<dbReference type="InterPro" id="IPR036164">
    <property type="entry name" value="bL21-like_sf"/>
</dbReference>
<dbReference type="OrthoDB" id="9813334at2"/>
<dbReference type="Proteomes" id="UP000199109">
    <property type="component" value="Unassembled WGS sequence"/>
</dbReference>
<keyword evidence="4 6" id="KW-0689">Ribosomal protein</keyword>
<dbReference type="GO" id="GO:0003735">
    <property type="term" value="F:structural constituent of ribosome"/>
    <property type="evidence" value="ECO:0007669"/>
    <property type="project" value="InterPro"/>
</dbReference>
<accession>A0A1G6W7P8</accession>
<reference evidence="9 10" key="1">
    <citation type="submission" date="2016-10" db="EMBL/GenBank/DDBJ databases">
        <authorList>
            <person name="de Groot N.N."/>
        </authorList>
    </citation>
    <scope>NUCLEOTIDE SEQUENCE [LARGE SCALE GENOMIC DNA]</scope>
    <source>
        <strain evidence="9 10">DSM 23421</strain>
    </source>
</reference>
<dbReference type="InterPro" id="IPR001787">
    <property type="entry name" value="Ribosomal_bL21"/>
</dbReference>
<evidence type="ECO:0000256" key="4">
    <source>
        <dbReference type="ARBA" id="ARBA00022980"/>
    </source>
</evidence>
<dbReference type="GO" id="GO:1990904">
    <property type="term" value="C:ribonucleoprotein complex"/>
    <property type="evidence" value="ECO:0007669"/>
    <property type="project" value="UniProtKB-KW"/>
</dbReference>
<dbReference type="GO" id="GO:0005840">
    <property type="term" value="C:ribosome"/>
    <property type="evidence" value="ECO:0007669"/>
    <property type="project" value="UniProtKB-KW"/>
</dbReference>
<dbReference type="NCBIfam" id="TIGR00061">
    <property type="entry name" value="L21"/>
    <property type="match status" value="1"/>
</dbReference>
<dbReference type="GO" id="GO:0019843">
    <property type="term" value="F:rRNA binding"/>
    <property type="evidence" value="ECO:0007669"/>
    <property type="project" value="UniProtKB-UniRule"/>
</dbReference>
<dbReference type="SUPFAM" id="SSF141091">
    <property type="entry name" value="L21p-like"/>
    <property type="match status" value="1"/>
</dbReference>
<evidence type="ECO:0000256" key="3">
    <source>
        <dbReference type="ARBA" id="ARBA00022884"/>
    </source>
</evidence>
<evidence type="ECO:0000256" key="7">
    <source>
        <dbReference type="RuleBase" id="RU000562"/>
    </source>
</evidence>
<keyword evidence="3 6" id="KW-0694">RNA-binding</keyword>
<keyword evidence="10" id="KW-1185">Reference proteome</keyword>
<dbReference type="RefSeq" id="WP_091864855.1">
    <property type="nucleotide sequence ID" value="NZ_FNAO01000001.1"/>
</dbReference>
<evidence type="ECO:0000256" key="1">
    <source>
        <dbReference type="ARBA" id="ARBA00008563"/>
    </source>
</evidence>
<dbReference type="Gene3D" id="1.10.150.20">
    <property type="entry name" value="5' to 3' exonuclease, C-terminal subdomain"/>
    <property type="match status" value="1"/>
</dbReference>
<comment type="subunit">
    <text evidence="6">Part of the 50S ribosomal subunit. Contacts protein L20.</text>
</comment>
<dbReference type="InterPro" id="IPR018258">
    <property type="entry name" value="Ribosomal_bL21_CS"/>
</dbReference>
<dbReference type="AlphaFoldDB" id="A0A1G6W7P8"/>
<feature type="compositionally biased region" description="Basic and acidic residues" evidence="8">
    <location>
        <begin position="171"/>
        <end position="184"/>
    </location>
</feature>
<sequence>MYAIVEMAGQQFKVAKDQKVYVHRLQTEEGKKVTFGNVLLLGDGTDITIGAPAIDGASVEAKVIRHLKGDKVIVFKKKRRKGYQKKNGHRQSLTEIVIESIVTKGAKKAEKKEEAKPVAKKDAKEKSAPAENAAAPKAKAEKATPQKEASTKSETKAKPDKDEVSENLISRAEHRAEDSHIEIDVDKLLHSIGTSTKADADDLKEINGIGPAYEERLNEVGVYTYEQISKLKAADRDELSALDGITREKIESEEWVKQARELLKKK</sequence>
<dbReference type="Pfam" id="PF14520">
    <property type="entry name" value="HHH_5"/>
    <property type="match status" value="1"/>
</dbReference>
<evidence type="ECO:0000256" key="8">
    <source>
        <dbReference type="SAM" id="MobiDB-lite"/>
    </source>
</evidence>
<dbReference type="Pfam" id="PF00829">
    <property type="entry name" value="Ribosomal_L21p"/>
    <property type="match status" value="1"/>
</dbReference>
<evidence type="ECO:0000256" key="6">
    <source>
        <dbReference type="HAMAP-Rule" id="MF_01363"/>
    </source>
</evidence>
<dbReference type="STRING" id="641691.SAMN05421636_101219"/>